<organism evidence="3 4">
    <name type="scientific">Cyclotella cryptica</name>
    <dbReference type="NCBI Taxonomy" id="29204"/>
    <lineage>
        <taxon>Eukaryota</taxon>
        <taxon>Sar</taxon>
        <taxon>Stramenopiles</taxon>
        <taxon>Ochrophyta</taxon>
        <taxon>Bacillariophyta</taxon>
        <taxon>Coscinodiscophyceae</taxon>
        <taxon>Thalassiosirophycidae</taxon>
        <taxon>Stephanodiscales</taxon>
        <taxon>Stephanodiscaceae</taxon>
        <taxon>Cyclotella</taxon>
    </lineage>
</organism>
<feature type="compositionally biased region" description="Basic and acidic residues" evidence="1">
    <location>
        <begin position="1"/>
        <end position="12"/>
    </location>
</feature>
<dbReference type="Gene3D" id="2.120.10.80">
    <property type="entry name" value="Kelch-type beta propeller"/>
    <property type="match status" value="2"/>
</dbReference>
<evidence type="ECO:0000259" key="2">
    <source>
        <dbReference type="Pfam" id="PF13422"/>
    </source>
</evidence>
<dbReference type="PANTHER" id="PTHR46063">
    <property type="entry name" value="KELCH DOMAIN-CONTAINING PROTEIN"/>
    <property type="match status" value="1"/>
</dbReference>
<evidence type="ECO:0000313" key="3">
    <source>
        <dbReference type="EMBL" id="KAL3802610.1"/>
    </source>
</evidence>
<comment type="caution">
    <text evidence="3">The sequence shown here is derived from an EMBL/GenBank/DDBJ whole genome shotgun (WGS) entry which is preliminary data.</text>
</comment>
<protein>
    <recommendedName>
        <fullName evidence="2">DUF4110 domain-containing protein</fullName>
    </recommendedName>
</protein>
<feature type="region of interest" description="Disordered" evidence="1">
    <location>
        <begin position="116"/>
        <end position="139"/>
    </location>
</feature>
<dbReference type="EMBL" id="JABMIG020000018">
    <property type="protein sequence ID" value="KAL3802610.1"/>
    <property type="molecule type" value="Genomic_DNA"/>
</dbReference>
<feature type="compositionally biased region" description="Basic and acidic residues" evidence="1">
    <location>
        <begin position="410"/>
        <end position="421"/>
    </location>
</feature>
<feature type="region of interest" description="Disordered" evidence="1">
    <location>
        <begin position="766"/>
        <end position="798"/>
    </location>
</feature>
<feature type="domain" description="DUF4110" evidence="2">
    <location>
        <begin position="696"/>
        <end position="790"/>
    </location>
</feature>
<name>A0ABD3QQT8_9STRA</name>
<feature type="compositionally biased region" description="Basic residues" evidence="1">
    <location>
        <begin position="782"/>
        <end position="798"/>
    </location>
</feature>
<dbReference type="PANTHER" id="PTHR46063:SF1">
    <property type="entry name" value="KELCH DOMAIN-CONTAINING PROTEIN 4"/>
    <property type="match status" value="1"/>
</dbReference>
<keyword evidence="4" id="KW-1185">Reference proteome</keyword>
<sequence>MGKDKKKSRDPSKQAALAAKKEAKAEKAALKRITKQNSNVGGVDGEGSEDIDAIVSMMREVNVVEYESLEEFPLPPRGNFTWTLSPTNGMFYMFGGEYYDGAENIVFDDLLRWDPDAKQSSDDENDDIPNNPQDNLHRGQWTRILTPSPRPPPRCAHSAVFYKDAIYIFGGECATAEKYHHYRDMWKLDVKRNIWEEVRARSGNPPVARSGHRAVTWRHYMIVFGGFHESLRAETRFFNDLHIFDFQTCTWTELQYSKLARLPPPRSACNLALGTAPSESLYVYGGYSKVKNVNVPGASKSEGIIHVDCWMLPLKSLVGGLNNGSNPPSWERISRKGEYPSGRAGSSSIVNKNKMLLFGGVFDNEGDHHKMDSVFYDDLFALDMERRRWFALRLKKASGGSGGRRRKKKVTDEEGEQKATEKEEDDSANEDSEEDTEKNDVEAVSSGWDLDKLRHDMFAFIDADGNIVYEKIEDEDAVPDNSSQQREVQDQPALATEIDGEVKSLERVDSGADKRDDKALDQNLLNASAEESSSSIKPRRIPSSAVMKVDNKGIPMPVARQTPLPRINCATVIKGNTLYIYGGVLEVGDREVTLDDCWSIDMNKREKWTCIWPGQMHRQVWKGIDSDNDSYISSDQGAEESDENEEPEEFEPINEEDEDSDEARKLAKKEAKRAAKKAAKAGIRQEISDLKDKLGTDNEQRTPLMGESVAEFYARTTNYWNMEAAKTVGQKATDRGEAMSSKELKGEAFQMAKDRFEEIRPVLERLNELDSMQKEAEENRKEKKKTKAEKKTKKDRLK</sequence>
<feature type="region of interest" description="Disordered" evidence="1">
    <location>
        <begin position="398"/>
        <end position="443"/>
    </location>
</feature>
<feature type="region of interest" description="Disordered" evidence="1">
    <location>
        <begin position="627"/>
        <end position="666"/>
    </location>
</feature>
<dbReference type="Pfam" id="PF24681">
    <property type="entry name" value="Kelch_KLHDC2_KLHL20_DRC7"/>
    <property type="match status" value="1"/>
</dbReference>
<dbReference type="Proteomes" id="UP001516023">
    <property type="component" value="Unassembled WGS sequence"/>
</dbReference>
<dbReference type="InterPro" id="IPR052588">
    <property type="entry name" value="Kelch_domain_protein"/>
</dbReference>
<evidence type="ECO:0000313" key="4">
    <source>
        <dbReference type="Proteomes" id="UP001516023"/>
    </source>
</evidence>
<feature type="region of interest" description="Disordered" evidence="1">
    <location>
        <begin position="1"/>
        <end position="21"/>
    </location>
</feature>
<dbReference type="SUPFAM" id="SSF117281">
    <property type="entry name" value="Kelch motif"/>
    <property type="match status" value="1"/>
</dbReference>
<dbReference type="AlphaFoldDB" id="A0ABD3QQT8"/>
<gene>
    <name evidence="3" type="ORF">HJC23_011934</name>
</gene>
<feature type="compositionally biased region" description="Basic and acidic residues" evidence="1">
    <location>
        <begin position="766"/>
        <end position="781"/>
    </location>
</feature>
<feature type="compositionally biased region" description="Acidic residues" evidence="1">
    <location>
        <begin position="422"/>
        <end position="437"/>
    </location>
</feature>
<feature type="region of interest" description="Disordered" evidence="1">
    <location>
        <begin position="325"/>
        <end position="346"/>
    </location>
</feature>
<proteinExistence type="predicted"/>
<accession>A0ABD3QQT8</accession>
<dbReference type="Pfam" id="PF13422">
    <property type="entry name" value="DUF4110"/>
    <property type="match status" value="1"/>
</dbReference>
<dbReference type="InterPro" id="IPR025183">
    <property type="entry name" value="DUF4110"/>
</dbReference>
<feature type="compositionally biased region" description="Acidic residues" evidence="1">
    <location>
        <begin position="637"/>
        <end position="661"/>
    </location>
</feature>
<evidence type="ECO:0000256" key="1">
    <source>
        <dbReference type="SAM" id="MobiDB-lite"/>
    </source>
</evidence>
<dbReference type="InterPro" id="IPR015915">
    <property type="entry name" value="Kelch-typ_b-propeller"/>
</dbReference>
<reference evidence="3 4" key="1">
    <citation type="journal article" date="2020" name="G3 (Bethesda)">
        <title>Improved Reference Genome for Cyclotella cryptica CCMP332, a Model for Cell Wall Morphogenesis, Salinity Adaptation, and Lipid Production in Diatoms (Bacillariophyta).</title>
        <authorList>
            <person name="Roberts W.R."/>
            <person name="Downey K.M."/>
            <person name="Ruck E.C."/>
            <person name="Traller J.C."/>
            <person name="Alverson A.J."/>
        </authorList>
    </citation>
    <scope>NUCLEOTIDE SEQUENCE [LARGE SCALE GENOMIC DNA]</scope>
    <source>
        <strain evidence="3 4">CCMP332</strain>
    </source>
</reference>